<keyword evidence="5" id="KW-1254">Modulation of host virulence by virus</keyword>
<dbReference type="GO" id="GO:0090729">
    <property type="term" value="F:toxin activity"/>
    <property type="evidence" value="ECO:0007669"/>
    <property type="project" value="UniProtKB-KW"/>
</dbReference>
<evidence type="ECO:0000256" key="2">
    <source>
        <dbReference type="ARBA" id="ARBA00022509"/>
    </source>
</evidence>
<dbReference type="InterPro" id="IPR006126">
    <property type="entry name" value="Staph/Strept_toxin_CS"/>
</dbReference>
<organism evidence="8 9">
    <name type="scientific">Staphylococcus phage phiBU01</name>
    <dbReference type="NCBI Taxonomy" id="1519999"/>
    <lineage>
        <taxon>Viruses</taxon>
        <taxon>Duplodnaviria</taxon>
        <taxon>Heunggongvirae</taxon>
        <taxon>Uroviricota</taxon>
        <taxon>Caudoviricetes</taxon>
        <taxon>Bronfenbrennervirinae</taxon>
        <taxon>Biseptimavirus</taxon>
        <taxon>Biseptimavirus BU01</taxon>
    </lineage>
</organism>
<dbReference type="InterPro" id="IPR008992">
    <property type="entry name" value="Enterotoxin"/>
</dbReference>
<dbReference type="GeneID" id="22807962"/>
<dbReference type="SUPFAM" id="SSF50203">
    <property type="entry name" value="Bacterial enterotoxins"/>
    <property type="match status" value="1"/>
</dbReference>
<dbReference type="PROSITE" id="PS00277">
    <property type="entry name" value="STAPH_STREP_TOXIN_1"/>
    <property type="match status" value="1"/>
</dbReference>
<dbReference type="EMBL" id="KF831354">
    <property type="protein sequence ID" value="AIF71713.1"/>
    <property type="molecule type" value="Genomic_DNA"/>
</dbReference>
<dbReference type="Gene3D" id="3.10.20.120">
    <property type="match status" value="1"/>
</dbReference>
<dbReference type="InterPro" id="IPR013307">
    <property type="entry name" value="Superantigen_bac"/>
</dbReference>
<name>A0A075M4C7_9CAUD</name>
<dbReference type="Proteomes" id="UP000028562">
    <property type="component" value="Segment"/>
</dbReference>
<dbReference type="RefSeq" id="YP_009113107.1">
    <property type="nucleotide sequence ID" value="NC_026016.1"/>
</dbReference>
<keyword evidence="2" id="KW-1255">Viral exotoxin</keyword>
<dbReference type="SUPFAM" id="SSF54334">
    <property type="entry name" value="Superantigen toxins, C-terminal domain"/>
    <property type="match status" value="1"/>
</dbReference>
<dbReference type="Gene3D" id="2.40.50.110">
    <property type="match status" value="1"/>
</dbReference>
<keyword evidence="4" id="KW-0732">Signal</keyword>
<dbReference type="InterPro" id="IPR006123">
    <property type="entry name" value="Toxin_b-grasp_Staph/Strep"/>
</dbReference>
<keyword evidence="9" id="KW-1185">Reference proteome</keyword>
<reference evidence="8 9" key="1">
    <citation type="journal article" date="2014" name="PLoS ONE">
        <title>Beyond the Chromosome: The Prevalence of Unique Extra-Chromosomal Bacteriophages with Integrated Virulence Genes in Pathogenic Staphylococcus aureus.</title>
        <authorList>
            <person name="Utter B."/>
            <person name="Deutsch D.R."/>
            <person name="Schuch R."/>
            <person name="Winer B.Y."/>
            <person name="Verratti K."/>
            <person name="Bishop-Lilly K."/>
            <person name="Sozhamannan S."/>
            <person name="Fischetti V.A."/>
        </authorList>
    </citation>
    <scope>NUCLEOTIDE SEQUENCE [LARGE SCALE GENOMIC DNA]</scope>
</reference>
<feature type="domain" description="Staphylococcal/Streptococcal toxin beta-grasp" evidence="7">
    <location>
        <begin position="176"/>
        <end position="283"/>
    </location>
</feature>
<sequence length="286" mass="32815">MITSTKIIYYTNISDNNKFIWNYALEVSKIKKTTFILLSFIALTLITSPFVNCSEKSEEINGKDLQKKSELQGTALSNLRQTYYHNGSAIIENKESNDQFLKNTILFNDFFTGHQWYNDLLVDLGSKDTANIYKGKKVDLYGVYYGYQCTGGTPFKTACMYGGVTLHDNNQLEEEKKVPINLWIDGKQNTVPLGTVKTNKKEVTVQELDLQSRHYLHETYNLYNTDAFNGKIQRGLIEFHPSSGDSVGYDLFGAQGQYPDTQLRIYRDNKTIKSKNMHIDIYLYTT</sequence>
<evidence type="ECO:0000256" key="5">
    <source>
        <dbReference type="ARBA" id="ARBA00023092"/>
    </source>
</evidence>
<dbReference type="PROSITE" id="PS00278">
    <property type="entry name" value="STAPH_STREP_TOXIN_2"/>
    <property type="match status" value="1"/>
</dbReference>
<dbReference type="GO" id="GO:0005576">
    <property type="term" value="C:extracellular region"/>
    <property type="evidence" value="ECO:0007669"/>
    <property type="project" value="InterPro"/>
</dbReference>
<dbReference type="PRINTS" id="PR00279">
    <property type="entry name" value="BACTRLTOXIN"/>
</dbReference>
<evidence type="ECO:0000313" key="9">
    <source>
        <dbReference type="Proteomes" id="UP000028562"/>
    </source>
</evidence>
<feature type="domain" description="Staphylococcal/Streptococcal toxin OB-fold" evidence="6">
    <location>
        <begin position="78"/>
        <end position="166"/>
    </location>
</feature>
<dbReference type="InterPro" id="IPR006177">
    <property type="entry name" value="Toxin_bac"/>
</dbReference>
<evidence type="ECO:0000259" key="6">
    <source>
        <dbReference type="Pfam" id="PF01123"/>
    </source>
</evidence>
<accession>A0A075M4C7</accession>
<dbReference type="GO" id="GO:0098676">
    <property type="term" value="P:symbiont-mediated modulation of host virulence"/>
    <property type="evidence" value="ECO:0007669"/>
    <property type="project" value="UniProtKB-KW"/>
</dbReference>
<dbReference type="Pfam" id="PF01123">
    <property type="entry name" value="Stap_Strp_toxin"/>
    <property type="match status" value="1"/>
</dbReference>
<evidence type="ECO:0000259" key="7">
    <source>
        <dbReference type="Pfam" id="PF02876"/>
    </source>
</evidence>
<dbReference type="OrthoDB" id="9254at10239"/>
<dbReference type="Pfam" id="PF02876">
    <property type="entry name" value="Stap_Strp_tox_C"/>
    <property type="match status" value="1"/>
</dbReference>
<dbReference type="PRINTS" id="PR01898">
    <property type="entry name" value="SAGSUPRFAMLY"/>
</dbReference>
<evidence type="ECO:0000313" key="8">
    <source>
        <dbReference type="EMBL" id="AIF71713.1"/>
    </source>
</evidence>
<protein>
    <submittedName>
        <fullName evidence="8">Enterotoxin type A/P</fullName>
    </submittedName>
</protein>
<proteinExistence type="inferred from homology"/>
<evidence type="ECO:0000256" key="3">
    <source>
        <dbReference type="ARBA" id="ARBA00022656"/>
    </source>
</evidence>
<dbReference type="KEGG" id="vg:22807962"/>
<keyword evidence="3" id="KW-0800">Toxin</keyword>
<keyword evidence="5" id="KW-0843">Virulence</keyword>
<comment type="similarity">
    <text evidence="1">Belongs to the staphylococcal/streptococcal toxin family.</text>
</comment>
<evidence type="ECO:0000256" key="4">
    <source>
        <dbReference type="ARBA" id="ARBA00022729"/>
    </source>
</evidence>
<dbReference type="InterPro" id="IPR016091">
    <property type="entry name" value="SuperAg_toxin_C"/>
</dbReference>
<dbReference type="InterPro" id="IPR006173">
    <property type="entry name" value="Staph_tox_OB"/>
</dbReference>
<evidence type="ECO:0000256" key="1">
    <source>
        <dbReference type="ARBA" id="ARBA00008401"/>
    </source>
</evidence>